<evidence type="ECO:0000256" key="3">
    <source>
        <dbReference type="ARBA" id="ARBA00023027"/>
    </source>
</evidence>
<dbReference type="InterPro" id="IPR001557">
    <property type="entry name" value="L-lactate/malate_DH"/>
</dbReference>
<name>A0ABW4NMQ0_9LACT</name>
<dbReference type="InterPro" id="IPR015955">
    <property type="entry name" value="Lactate_DH/Glyco_Ohase_4_C"/>
</dbReference>
<evidence type="ECO:0000256" key="2">
    <source>
        <dbReference type="ARBA" id="ARBA00023002"/>
    </source>
</evidence>
<dbReference type="SUPFAM" id="SSF51735">
    <property type="entry name" value="NAD(P)-binding Rossmann-fold domains"/>
    <property type="match status" value="1"/>
</dbReference>
<keyword evidence="3" id="KW-0520">NAD</keyword>
<dbReference type="InterPro" id="IPR001236">
    <property type="entry name" value="Lactate/malate_DH_N"/>
</dbReference>
<dbReference type="EMBL" id="JBHUFF010000013">
    <property type="protein sequence ID" value="MFD1799536.1"/>
    <property type="molecule type" value="Genomic_DNA"/>
</dbReference>
<keyword evidence="8" id="KW-1185">Reference proteome</keyword>
<feature type="domain" description="Lactate/malate dehydrogenase N-terminal" evidence="5">
    <location>
        <begin position="8"/>
        <end position="144"/>
    </location>
</feature>
<evidence type="ECO:0000259" key="6">
    <source>
        <dbReference type="Pfam" id="PF02866"/>
    </source>
</evidence>
<dbReference type="SUPFAM" id="SSF56327">
    <property type="entry name" value="LDH C-terminal domain-like"/>
    <property type="match status" value="1"/>
</dbReference>
<dbReference type="Proteomes" id="UP001597285">
    <property type="component" value="Unassembled WGS sequence"/>
</dbReference>
<evidence type="ECO:0000259" key="5">
    <source>
        <dbReference type="Pfam" id="PF00056"/>
    </source>
</evidence>
<evidence type="ECO:0000313" key="8">
    <source>
        <dbReference type="Proteomes" id="UP001597285"/>
    </source>
</evidence>
<evidence type="ECO:0000256" key="1">
    <source>
        <dbReference type="ARBA" id="ARBA00006054"/>
    </source>
</evidence>
<dbReference type="Pfam" id="PF00056">
    <property type="entry name" value="Ldh_1_N"/>
    <property type="match status" value="1"/>
</dbReference>
<protein>
    <submittedName>
        <fullName evidence="7">Lactate dehydrogenase</fullName>
    </submittedName>
</protein>
<dbReference type="InterPro" id="IPR036291">
    <property type="entry name" value="NAD(P)-bd_dom_sf"/>
</dbReference>
<dbReference type="PANTHER" id="PTHR43128:SF16">
    <property type="entry name" value="L-LACTATE DEHYDROGENASE"/>
    <property type="match status" value="1"/>
</dbReference>
<dbReference type="PANTHER" id="PTHR43128">
    <property type="entry name" value="L-2-HYDROXYCARBOXYLATE DEHYDROGENASE (NAD(P)(+))"/>
    <property type="match status" value="1"/>
</dbReference>
<dbReference type="Gene3D" id="3.40.50.720">
    <property type="entry name" value="NAD(P)-binding Rossmann-like Domain"/>
    <property type="match status" value="1"/>
</dbReference>
<reference evidence="8" key="1">
    <citation type="journal article" date="2019" name="Int. J. Syst. Evol. Microbiol.">
        <title>The Global Catalogue of Microorganisms (GCM) 10K type strain sequencing project: providing services to taxonomists for standard genome sequencing and annotation.</title>
        <authorList>
            <consortium name="The Broad Institute Genomics Platform"/>
            <consortium name="The Broad Institute Genome Sequencing Center for Infectious Disease"/>
            <person name="Wu L."/>
            <person name="Ma J."/>
        </authorList>
    </citation>
    <scope>NUCLEOTIDE SEQUENCE [LARGE SCALE GENOMIC DNA]</scope>
    <source>
        <strain evidence="8">KCTC 42143</strain>
    </source>
</reference>
<sequence length="314" mass="35445">MRENRNKKIMIAGTNETAYQFGFLSMMKLKLREVTFFRLPHLKEETVMDLKYATSLFSTGSFVVGNEKDFQDTDILVITATEEKMEDETESSFLRRNILLVRKIINQAMANQFSGLILIATEPTDIFTYLVWKFSGLPKERIFGLGTYIDSMFLQQLLSQKMLVSLRDVNAFIIGGSSGKHKIAAWSRSNVGGNPILSLTMDPNSGVDQEDMFEMEQKVLERTLFSEKAESYFTDASALIKLVQFILNNEEAIVPLVHLGDIEGLSDIPLALPVSLGENGIRKATGFVFSDSEKKELVTVAKEIRQQLDWIEKG</sequence>
<dbReference type="PRINTS" id="PR00086">
    <property type="entry name" value="LLDHDRGNASE"/>
</dbReference>
<comment type="caution">
    <text evidence="7">The sequence shown here is derived from an EMBL/GenBank/DDBJ whole genome shotgun (WGS) entry which is preliminary data.</text>
</comment>
<dbReference type="InterPro" id="IPR022383">
    <property type="entry name" value="Lactate/malate_DH_C"/>
</dbReference>
<dbReference type="PIRSF" id="PIRSF000102">
    <property type="entry name" value="Lac_mal_DH"/>
    <property type="match status" value="1"/>
</dbReference>
<accession>A0ABW4NMQ0</accession>
<evidence type="ECO:0000256" key="4">
    <source>
        <dbReference type="RuleBase" id="RU003369"/>
    </source>
</evidence>
<dbReference type="RefSeq" id="WP_231726754.1">
    <property type="nucleotide sequence ID" value="NZ_JBHSQC010000025.1"/>
</dbReference>
<evidence type="ECO:0000313" key="7">
    <source>
        <dbReference type="EMBL" id="MFD1799536.1"/>
    </source>
</evidence>
<proteinExistence type="inferred from homology"/>
<comment type="similarity">
    <text evidence="1">Belongs to the LDH/MDH superfamily. LDH family.</text>
</comment>
<dbReference type="Pfam" id="PF02866">
    <property type="entry name" value="Ldh_1_C"/>
    <property type="match status" value="1"/>
</dbReference>
<feature type="domain" description="Lactate/malate dehydrogenase C-terminal" evidence="6">
    <location>
        <begin position="147"/>
        <end position="309"/>
    </location>
</feature>
<organism evidence="7 8">
    <name type="scientific">Carnobacterium antarcticum</name>
    <dbReference type="NCBI Taxonomy" id="2126436"/>
    <lineage>
        <taxon>Bacteria</taxon>
        <taxon>Bacillati</taxon>
        <taxon>Bacillota</taxon>
        <taxon>Bacilli</taxon>
        <taxon>Lactobacillales</taxon>
        <taxon>Carnobacteriaceae</taxon>
        <taxon>Carnobacterium</taxon>
    </lineage>
</organism>
<dbReference type="Gene3D" id="3.90.110.10">
    <property type="entry name" value="Lactate dehydrogenase/glycoside hydrolase, family 4, C-terminal"/>
    <property type="match status" value="1"/>
</dbReference>
<keyword evidence="2 4" id="KW-0560">Oxidoreductase</keyword>
<gene>
    <name evidence="7" type="ORF">ACFSBK_06685</name>
</gene>